<proteinExistence type="predicted"/>
<reference evidence="2 3" key="1">
    <citation type="submission" date="2017-06" db="EMBL/GenBank/DDBJ databases">
        <title>Draft genome of Pseudomonas nitroreducens DF05.</title>
        <authorList>
            <person name="Iyer R."/>
        </authorList>
    </citation>
    <scope>NUCLEOTIDE SEQUENCE [LARGE SCALE GENOMIC DNA]</scope>
    <source>
        <strain evidence="2 3">DF05</strain>
    </source>
</reference>
<feature type="chain" id="PRO_5012264212" evidence="1">
    <location>
        <begin position="27"/>
        <end position="64"/>
    </location>
</feature>
<comment type="caution">
    <text evidence="2">The sequence shown here is derived from an EMBL/GenBank/DDBJ whole genome shotgun (WGS) entry which is preliminary data.</text>
</comment>
<name>A0A246F9F2_PSENT</name>
<dbReference type="AlphaFoldDB" id="A0A246F9F2"/>
<evidence type="ECO:0000256" key="1">
    <source>
        <dbReference type="SAM" id="SignalP"/>
    </source>
</evidence>
<keyword evidence="1" id="KW-0732">Signal</keyword>
<dbReference type="Proteomes" id="UP000198145">
    <property type="component" value="Unassembled WGS sequence"/>
</dbReference>
<sequence length="64" mass="7027">MSARPFRARCAWLGLLLMTLTPSAAAPTVSLPAHWCIHDLFSTLHYLAVPAPRRDTAGLFPELP</sequence>
<protein>
    <submittedName>
        <fullName evidence="2">Uncharacterized protein</fullName>
    </submittedName>
</protein>
<evidence type="ECO:0000313" key="3">
    <source>
        <dbReference type="Proteomes" id="UP000198145"/>
    </source>
</evidence>
<gene>
    <name evidence="2" type="ORF">CEG18_08365</name>
</gene>
<evidence type="ECO:0000313" key="2">
    <source>
        <dbReference type="EMBL" id="OWP50881.1"/>
    </source>
</evidence>
<accession>A0A246F9F2</accession>
<feature type="signal peptide" evidence="1">
    <location>
        <begin position="1"/>
        <end position="26"/>
    </location>
</feature>
<organism evidence="2 3">
    <name type="scientific">Pseudomonas nitroreducens</name>
    <dbReference type="NCBI Taxonomy" id="46680"/>
    <lineage>
        <taxon>Bacteria</taxon>
        <taxon>Pseudomonadati</taxon>
        <taxon>Pseudomonadota</taxon>
        <taxon>Gammaproteobacteria</taxon>
        <taxon>Pseudomonadales</taxon>
        <taxon>Pseudomonadaceae</taxon>
        <taxon>Pseudomonas</taxon>
    </lineage>
</organism>
<dbReference type="EMBL" id="NJBA01000003">
    <property type="protein sequence ID" value="OWP50881.1"/>
    <property type="molecule type" value="Genomic_DNA"/>
</dbReference>